<dbReference type="InterPro" id="IPR045851">
    <property type="entry name" value="AMP-bd_C_sf"/>
</dbReference>
<evidence type="ECO:0000256" key="6">
    <source>
        <dbReference type="NCBIfam" id="TIGR02188"/>
    </source>
</evidence>
<dbReference type="OrthoDB" id="9778383at2"/>
<dbReference type="GO" id="GO:0005829">
    <property type="term" value="C:cytosol"/>
    <property type="evidence" value="ECO:0007669"/>
    <property type="project" value="TreeGrafter"/>
</dbReference>
<evidence type="ECO:0000313" key="11">
    <source>
        <dbReference type="Proteomes" id="UP000237684"/>
    </source>
</evidence>
<keyword evidence="11" id="KW-1185">Reference proteome</keyword>
<dbReference type="InParanoid" id="A0A2S8SST2"/>
<dbReference type="GO" id="GO:0005524">
    <property type="term" value="F:ATP binding"/>
    <property type="evidence" value="ECO:0007669"/>
    <property type="project" value="UniProtKB-KW"/>
</dbReference>
<feature type="domain" description="Acetyl-coenzyme A synthetase N-terminal" evidence="9">
    <location>
        <begin position="43"/>
        <end position="97"/>
    </location>
</feature>
<dbReference type="InterPro" id="IPR011904">
    <property type="entry name" value="Ac_CoA_lig"/>
</dbReference>
<dbReference type="FunFam" id="3.40.50.12780:FF:000001">
    <property type="entry name" value="Acetyl-coenzyme A synthetase"/>
    <property type="match status" value="1"/>
</dbReference>
<dbReference type="PANTHER" id="PTHR24095">
    <property type="entry name" value="ACETYL-COENZYME A SYNTHETASE"/>
    <property type="match status" value="1"/>
</dbReference>
<accession>A0A2S8SST2</accession>
<keyword evidence="2" id="KW-0436">Ligase</keyword>
<dbReference type="PROSITE" id="PS00455">
    <property type="entry name" value="AMP_BINDING"/>
    <property type="match status" value="1"/>
</dbReference>
<dbReference type="GO" id="GO:0016208">
    <property type="term" value="F:AMP binding"/>
    <property type="evidence" value="ECO:0007669"/>
    <property type="project" value="InterPro"/>
</dbReference>
<evidence type="ECO:0000259" key="7">
    <source>
        <dbReference type="Pfam" id="PF00501"/>
    </source>
</evidence>
<evidence type="ECO:0000256" key="2">
    <source>
        <dbReference type="ARBA" id="ARBA00022598"/>
    </source>
</evidence>
<dbReference type="Pfam" id="PF16177">
    <property type="entry name" value="ACAS_N"/>
    <property type="match status" value="1"/>
</dbReference>
<keyword evidence="4" id="KW-0067">ATP-binding</keyword>
<evidence type="ECO:0000259" key="8">
    <source>
        <dbReference type="Pfam" id="PF13193"/>
    </source>
</evidence>
<evidence type="ECO:0000313" key="10">
    <source>
        <dbReference type="EMBL" id="PQV63836.1"/>
    </source>
</evidence>
<evidence type="ECO:0000256" key="1">
    <source>
        <dbReference type="ARBA" id="ARBA00006432"/>
    </source>
</evidence>
<reference evidence="10 11" key="1">
    <citation type="journal article" date="2018" name="Syst. Appl. Microbiol.">
        <title>Abditibacterium utsteinense sp. nov., the first cultivated member of candidate phylum FBP, isolated from ice-free Antarctic soil samples.</title>
        <authorList>
            <person name="Tahon G."/>
            <person name="Tytgat B."/>
            <person name="Lebbe L."/>
            <person name="Carlier A."/>
            <person name="Willems A."/>
        </authorList>
    </citation>
    <scope>NUCLEOTIDE SEQUENCE [LARGE SCALE GENOMIC DNA]</scope>
    <source>
        <strain evidence="10 11">LMG 29911</strain>
    </source>
</reference>
<dbReference type="NCBIfam" id="TIGR02188">
    <property type="entry name" value="Ac_CoA_lig_AcsA"/>
    <property type="match status" value="1"/>
</dbReference>
<protein>
    <recommendedName>
        <fullName evidence="6">Acetate--CoA ligase</fullName>
        <ecNumber evidence="6">6.2.1.1</ecNumber>
    </recommendedName>
</protein>
<gene>
    <name evidence="10" type="ORF">B1R32_10840</name>
</gene>
<dbReference type="AlphaFoldDB" id="A0A2S8SST2"/>
<comment type="caution">
    <text evidence="10">The sequence shown here is derived from an EMBL/GenBank/DDBJ whole genome shotgun (WGS) entry which is preliminary data.</text>
</comment>
<dbReference type="GO" id="GO:0003987">
    <property type="term" value="F:acetate-CoA ligase activity"/>
    <property type="evidence" value="ECO:0007669"/>
    <property type="project" value="UniProtKB-UniRule"/>
</dbReference>
<keyword evidence="5" id="KW-0007">Acetylation</keyword>
<dbReference type="Pfam" id="PF13193">
    <property type="entry name" value="AMP-binding_C"/>
    <property type="match status" value="1"/>
</dbReference>
<evidence type="ECO:0000256" key="4">
    <source>
        <dbReference type="ARBA" id="ARBA00022840"/>
    </source>
</evidence>
<dbReference type="InterPro" id="IPR020845">
    <property type="entry name" value="AMP-binding_CS"/>
</dbReference>
<feature type="domain" description="AMP-binding enzyme C-terminal" evidence="8">
    <location>
        <begin position="547"/>
        <end position="625"/>
    </location>
</feature>
<dbReference type="InterPro" id="IPR032387">
    <property type="entry name" value="ACAS_N"/>
</dbReference>
<dbReference type="CDD" id="cd05966">
    <property type="entry name" value="ACS"/>
    <property type="match status" value="1"/>
</dbReference>
<dbReference type="InterPro" id="IPR042099">
    <property type="entry name" value="ANL_N_sf"/>
</dbReference>
<evidence type="ECO:0000256" key="5">
    <source>
        <dbReference type="ARBA" id="ARBA00022990"/>
    </source>
</evidence>
<proteinExistence type="inferred from homology"/>
<name>A0A2S8SST2_9BACT</name>
<evidence type="ECO:0000259" key="9">
    <source>
        <dbReference type="Pfam" id="PF16177"/>
    </source>
</evidence>
<dbReference type="RefSeq" id="WP_105483679.1">
    <property type="nucleotide sequence ID" value="NZ_NIGF01000008.1"/>
</dbReference>
<dbReference type="EC" id="6.2.1.1" evidence="6"/>
<dbReference type="GO" id="GO:0019427">
    <property type="term" value="P:acetyl-CoA biosynthetic process from acetate"/>
    <property type="evidence" value="ECO:0007669"/>
    <property type="project" value="UniProtKB-UniRule"/>
</dbReference>
<dbReference type="Gene3D" id="3.40.50.12780">
    <property type="entry name" value="N-terminal domain of ligase-like"/>
    <property type="match status" value="1"/>
</dbReference>
<dbReference type="InterPro" id="IPR000873">
    <property type="entry name" value="AMP-dep_synth/lig_dom"/>
</dbReference>
<dbReference type="Pfam" id="PF00501">
    <property type="entry name" value="AMP-binding"/>
    <property type="match status" value="1"/>
</dbReference>
<comment type="similarity">
    <text evidence="1">Belongs to the ATP-dependent AMP-binding enzyme family.</text>
</comment>
<dbReference type="SUPFAM" id="SSF56801">
    <property type="entry name" value="Acetyl-CoA synthetase-like"/>
    <property type="match status" value="1"/>
</dbReference>
<sequence length="648" mass="71504">MSDVLPNIIQSADAPDLSSLQKDSELFLPSPAALSKSIVSDFDALRDAANANPEAFWEERARELEWFSPWNSIKKWNQNPPQVEWFSGATCNITVNALDRHVRNGKRNKVAFIWVAEEGEAVFKEKKVTYGELLKRVNQAANALKAMGVKRGDKVTIYMALTPALPIAMLACARIGAIHCVVYGGFSAPALRQRIEDSGSKVVICSDMGYRRGKRIDLKGIVDNATRGLHDVKKILVFRRGHTPVELFEPKELDWNETLDAQSSVCEPEVMSAEDPLFYLYTSGTTGKPKGIVHVHGGYAVGTSYTHKIAFDLQDDDIFLCTADPGWITGHSYVVYGPLINGATVLLVEGALDFPDPGRWWKLVEKYGVNIFYSTPTAIRALMRFGEEYPAKYDLSSLRVLGSVGEPINPEAWLWFHKYIGHSNCPIIDTWWQTETGQFLIGTVPSYPSKPGSPGKPFPGIEADVVDREGKPVEANKGGFLVIKNQWPAMMRSISGDTERYNGYWELIPGYYAAGDVATKDEDGYFRVMGRADDVMNVSGYRIGTAEVESALVSHPAVAEAAVIGKPDPLRGESIKAFVILREGHEGSDDLIKLLKAHVRVELSPIAMPGEIDFVPSLPKTRSGKIMRRVLKAKELGVAPGDISTLED</sequence>
<organism evidence="10 11">
    <name type="scientific">Abditibacterium utsteinense</name>
    <dbReference type="NCBI Taxonomy" id="1960156"/>
    <lineage>
        <taxon>Bacteria</taxon>
        <taxon>Pseudomonadati</taxon>
        <taxon>Abditibacteriota</taxon>
        <taxon>Abditibacteriia</taxon>
        <taxon>Abditibacteriales</taxon>
        <taxon>Abditibacteriaceae</taxon>
        <taxon>Abditibacterium</taxon>
    </lineage>
</organism>
<keyword evidence="3" id="KW-0547">Nucleotide-binding</keyword>
<dbReference type="Proteomes" id="UP000237684">
    <property type="component" value="Unassembled WGS sequence"/>
</dbReference>
<feature type="domain" description="AMP-dependent synthetase/ligase" evidence="7">
    <location>
        <begin position="105"/>
        <end position="487"/>
    </location>
</feature>
<dbReference type="InterPro" id="IPR025110">
    <property type="entry name" value="AMP-bd_C"/>
</dbReference>
<dbReference type="Gene3D" id="3.30.300.30">
    <property type="match status" value="1"/>
</dbReference>
<dbReference type="PANTHER" id="PTHR24095:SF14">
    <property type="entry name" value="ACETYL-COENZYME A SYNTHETASE 1"/>
    <property type="match status" value="1"/>
</dbReference>
<dbReference type="EMBL" id="NIGF01000008">
    <property type="protein sequence ID" value="PQV63836.1"/>
    <property type="molecule type" value="Genomic_DNA"/>
</dbReference>
<dbReference type="NCBIfam" id="NF001208">
    <property type="entry name" value="PRK00174.1"/>
    <property type="match status" value="1"/>
</dbReference>
<evidence type="ECO:0000256" key="3">
    <source>
        <dbReference type="ARBA" id="ARBA00022741"/>
    </source>
</evidence>
<dbReference type="FunCoup" id="A0A2S8SST2">
    <property type="interactions" value="366"/>
</dbReference>